<sequence>MTKFVAALYKAYEATDSSMFEINPVLKTSDDKIIAVDAKVTIDDNALYRHKDIEAMRDESEENPVDAAW</sequence>
<dbReference type="Gene3D" id="3.30.470.20">
    <property type="entry name" value="ATP-grasp fold, B domain"/>
    <property type="match status" value="1"/>
</dbReference>
<dbReference type="Proteomes" id="UP000039865">
    <property type="component" value="Unassembled WGS sequence"/>
</dbReference>
<dbReference type="GO" id="GO:0004775">
    <property type="term" value="F:succinate-CoA ligase (ADP-forming) activity"/>
    <property type="evidence" value="ECO:0007669"/>
    <property type="project" value="TreeGrafter"/>
</dbReference>
<dbReference type="AlphaFoldDB" id="A0A077ZVB2"/>
<evidence type="ECO:0000313" key="1">
    <source>
        <dbReference type="EMBL" id="CDW72351.1"/>
    </source>
</evidence>
<keyword evidence="2" id="KW-1185">Reference proteome</keyword>
<dbReference type="PANTHER" id="PTHR11815">
    <property type="entry name" value="SUCCINYL-COA SYNTHETASE BETA CHAIN"/>
    <property type="match status" value="1"/>
</dbReference>
<dbReference type="OrthoDB" id="1552at2759"/>
<accession>A0A077ZVB2</accession>
<dbReference type="EMBL" id="CCKQ01001251">
    <property type="protein sequence ID" value="CDW72351.1"/>
    <property type="molecule type" value="Genomic_DNA"/>
</dbReference>
<organism evidence="1 2">
    <name type="scientific">Stylonychia lemnae</name>
    <name type="common">Ciliate</name>
    <dbReference type="NCBI Taxonomy" id="5949"/>
    <lineage>
        <taxon>Eukaryota</taxon>
        <taxon>Sar</taxon>
        <taxon>Alveolata</taxon>
        <taxon>Ciliophora</taxon>
        <taxon>Intramacronucleata</taxon>
        <taxon>Spirotrichea</taxon>
        <taxon>Stichotrichia</taxon>
        <taxon>Sporadotrichida</taxon>
        <taxon>Oxytrichidae</taxon>
        <taxon>Stylonychinae</taxon>
        <taxon>Stylonychia</taxon>
    </lineage>
</organism>
<protein>
    <submittedName>
        <fullName evidence="1">Malate--ligase subunit beta</fullName>
    </submittedName>
</protein>
<name>A0A077ZVB2_STYLE</name>
<dbReference type="SUPFAM" id="SSF56059">
    <property type="entry name" value="Glutathione synthetase ATP-binding domain-like"/>
    <property type="match status" value="1"/>
</dbReference>
<keyword evidence="1" id="KW-0436">Ligase</keyword>
<dbReference type="GO" id="GO:0042709">
    <property type="term" value="C:succinate-CoA ligase complex"/>
    <property type="evidence" value="ECO:0007669"/>
    <property type="project" value="TreeGrafter"/>
</dbReference>
<dbReference type="InParanoid" id="A0A077ZVB2"/>
<reference evidence="1 2" key="1">
    <citation type="submission" date="2014-06" db="EMBL/GenBank/DDBJ databases">
        <authorList>
            <person name="Swart Estienne"/>
        </authorList>
    </citation>
    <scope>NUCLEOTIDE SEQUENCE [LARGE SCALE GENOMIC DNA]</scope>
    <source>
        <strain evidence="1 2">130c</strain>
    </source>
</reference>
<dbReference type="GO" id="GO:0006104">
    <property type="term" value="P:succinyl-CoA metabolic process"/>
    <property type="evidence" value="ECO:0007669"/>
    <property type="project" value="TreeGrafter"/>
</dbReference>
<evidence type="ECO:0000313" key="2">
    <source>
        <dbReference type="Proteomes" id="UP000039865"/>
    </source>
</evidence>
<dbReference type="GO" id="GO:0006099">
    <property type="term" value="P:tricarboxylic acid cycle"/>
    <property type="evidence" value="ECO:0007669"/>
    <property type="project" value="TreeGrafter"/>
</dbReference>
<dbReference type="PANTHER" id="PTHR11815:SF10">
    <property type="entry name" value="SUCCINATE--COA LIGASE [GDP-FORMING] SUBUNIT BETA, MITOCHONDRIAL"/>
    <property type="match status" value="1"/>
</dbReference>
<proteinExistence type="predicted"/>
<gene>
    <name evidence="1" type="primary">Contig3646.g3901</name>
    <name evidence="1" type="ORF">STYLEM_1310</name>
</gene>